<dbReference type="SMART" id="SM00028">
    <property type="entry name" value="TPR"/>
    <property type="match status" value="1"/>
</dbReference>
<accession>A0A1D8B1K3</accession>
<dbReference type="OrthoDB" id="3256964at2"/>
<protein>
    <submittedName>
        <fullName evidence="2">Uncharacterized protein</fullName>
    </submittedName>
</protein>
<dbReference type="KEGG" id="phon:BH719_03400"/>
<keyword evidence="3" id="KW-1185">Reference proteome</keyword>
<gene>
    <name evidence="2" type="ORF">BH719_03400</name>
</gene>
<evidence type="ECO:0000256" key="1">
    <source>
        <dbReference type="PROSITE-ProRule" id="PRU00339"/>
    </source>
</evidence>
<feature type="repeat" description="TPR" evidence="1">
    <location>
        <begin position="81"/>
        <end position="114"/>
    </location>
</feature>
<dbReference type="Proteomes" id="UP000095214">
    <property type="component" value="Chromosome"/>
</dbReference>
<dbReference type="Pfam" id="PF10722">
    <property type="entry name" value="YbjN"/>
    <property type="match status" value="1"/>
</dbReference>
<keyword evidence="1" id="KW-0802">TPR repeat</keyword>
<name>A0A1D8B1K3_9ACTO</name>
<dbReference type="AlphaFoldDB" id="A0A1D8B1K3"/>
<dbReference type="EMBL" id="CP017298">
    <property type="protein sequence ID" value="AOS47021.1"/>
    <property type="molecule type" value="Genomic_DNA"/>
</dbReference>
<reference evidence="2 3" key="1">
    <citation type="submission" date="2016-09" db="EMBL/GenBank/DDBJ databases">
        <title>Complete genome sequence of Actinomyces hongkongensis HKU8.</title>
        <authorList>
            <person name="Gao Y.-X."/>
            <person name="Zhou Y.-Y."/>
            <person name="Xie Y."/>
            <person name="Wang M."/>
            <person name="Wang S.-J."/>
            <person name="Shen S.-G."/>
        </authorList>
    </citation>
    <scope>NUCLEOTIDE SEQUENCE [LARGE SCALE GENOMIC DNA]</scope>
    <source>
        <strain evidence="2 3">HKU8</strain>
    </source>
</reference>
<dbReference type="InterPro" id="IPR011990">
    <property type="entry name" value="TPR-like_helical_dom_sf"/>
</dbReference>
<organism evidence="2 3">
    <name type="scientific">Pauljensenia hongkongensis</name>
    <dbReference type="NCBI Taxonomy" id="178339"/>
    <lineage>
        <taxon>Bacteria</taxon>
        <taxon>Bacillati</taxon>
        <taxon>Actinomycetota</taxon>
        <taxon>Actinomycetes</taxon>
        <taxon>Actinomycetales</taxon>
        <taxon>Actinomycetaceae</taxon>
        <taxon>Pauljensenia</taxon>
    </lineage>
</organism>
<dbReference type="SUPFAM" id="SSF48452">
    <property type="entry name" value="TPR-like"/>
    <property type="match status" value="1"/>
</dbReference>
<evidence type="ECO:0000313" key="2">
    <source>
        <dbReference type="EMBL" id="AOS47021.1"/>
    </source>
</evidence>
<sequence length="275" mass="31837">MSDARAQLLDRIEQLHLDDEHQQIIALIEAQNDFTSDYDLASLLARAYNNYAQPHMDTYHDLLRRAVDLLRGVETEGLSDPKWHYRIGYALYFLDREDEALIYLRQAQALDPTDTAVTDLIDSCHRSLTARTELIPITTQSIADYFDDRGWNYNLDDNTLLTGFTEGVYRLRKETDTDDLSLWGALRTDAPMDLRPRLVETCNDWNNSTRWPKTHVVTLDDGTVRICAEQYLTTHFGMTRAQLSMAVARFIDTSEQFFSHIVERFPSLARPPRED</sequence>
<dbReference type="PROSITE" id="PS50005">
    <property type="entry name" value="TPR"/>
    <property type="match status" value="1"/>
</dbReference>
<proteinExistence type="predicted"/>
<dbReference type="Gene3D" id="1.25.40.10">
    <property type="entry name" value="Tetratricopeptide repeat domain"/>
    <property type="match status" value="1"/>
</dbReference>
<dbReference type="InterPro" id="IPR019660">
    <property type="entry name" value="Put_sensory_transdc_reg_YbjN"/>
</dbReference>
<dbReference type="RefSeq" id="WP_009743349.1">
    <property type="nucleotide sequence ID" value="NZ_CP017298.1"/>
</dbReference>
<evidence type="ECO:0000313" key="3">
    <source>
        <dbReference type="Proteomes" id="UP000095214"/>
    </source>
</evidence>
<dbReference type="STRING" id="178339.BH719_03400"/>
<dbReference type="InterPro" id="IPR019734">
    <property type="entry name" value="TPR_rpt"/>
</dbReference>